<evidence type="ECO:0000313" key="1">
    <source>
        <dbReference type="EMBL" id="MCR1821873.1"/>
    </source>
</evidence>
<organism evidence="1 2">
    <name type="scientific">Terrisporobacter muris</name>
    <dbReference type="NCBI Taxonomy" id="2963284"/>
    <lineage>
        <taxon>Bacteria</taxon>
        <taxon>Bacillati</taxon>
        <taxon>Bacillota</taxon>
        <taxon>Clostridia</taxon>
        <taxon>Peptostreptococcales</taxon>
        <taxon>Peptostreptococcaceae</taxon>
        <taxon>Terrisporobacter</taxon>
    </lineage>
</organism>
<evidence type="ECO:0000313" key="2">
    <source>
        <dbReference type="Proteomes" id="UP001140817"/>
    </source>
</evidence>
<dbReference type="RefSeq" id="WP_257560093.1">
    <property type="nucleotide sequence ID" value="NZ_JANKBY010000024.1"/>
</dbReference>
<dbReference type="Proteomes" id="UP001140817">
    <property type="component" value="Unassembled WGS sequence"/>
</dbReference>
<comment type="caution">
    <text evidence="1">The sequence shown here is derived from an EMBL/GenBank/DDBJ whole genome shotgun (WGS) entry which is preliminary data.</text>
</comment>
<proteinExistence type="predicted"/>
<reference evidence="1" key="1">
    <citation type="submission" date="2022-07" db="EMBL/GenBank/DDBJ databases">
        <title>Enhanced cultured diversity of the mouse gut microbiota enables custom-made synthetic communities.</title>
        <authorList>
            <person name="Afrizal A."/>
        </authorList>
    </citation>
    <scope>NUCLEOTIDE SEQUENCE</scope>
    <source>
        <strain evidence="1">DSM 29186</strain>
    </source>
</reference>
<dbReference type="EMBL" id="JANKBY010000024">
    <property type="protein sequence ID" value="MCR1821873.1"/>
    <property type="molecule type" value="Genomic_DNA"/>
</dbReference>
<accession>A0A9X2M945</accession>
<keyword evidence="2" id="KW-1185">Reference proteome</keyword>
<name>A0A9X2M945_9FIRM</name>
<gene>
    <name evidence="1" type="ORF">NSA58_03640</name>
</gene>
<protein>
    <submittedName>
        <fullName evidence="1">Uncharacterized protein</fullName>
    </submittedName>
</protein>
<dbReference type="AlphaFoldDB" id="A0A9X2M945"/>
<sequence>MNKIKYKLGLYFSDRMYDDRDISFSILLPIEFNTEKKAIASSGCFFAKMEYLYGEVVINIYEKNIDFESKKFKINSKIIKTIRWQNYYSYTCSITKKESIGKLCNDPFIDEEPCSEKFEVILKNLTSKRSFLLQNLSYWVEPVFAKINS</sequence>